<keyword evidence="6" id="KW-0805">Transcription regulation</keyword>
<dbReference type="InterPro" id="IPR036390">
    <property type="entry name" value="WH_DNA-bd_sf"/>
</dbReference>
<dbReference type="PANTHER" id="PTHR33238:SF11">
    <property type="entry name" value="TRANSCRIPTIONAL REGULATOR MNTR"/>
    <property type="match status" value="1"/>
</dbReference>
<evidence type="ECO:0000313" key="13">
    <source>
        <dbReference type="EMBL" id="KRN79526.1"/>
    </source>
</evidence>
<sequence length="218" mass="24314">MNNLTPKKEDYLKIIFELGGKQRKVSNKQISLSLNVAAGSVTEMVTKLVSEGLVIHTPYAGISLTADGIEVAENLIRRHRLWETFLVDKLNYKLQDVHDDAEVLEHATSDNLVKHLDDFLGHPKNCPHGGMIPSIDGDYAEESYDLLADAEIGSTKVVDRFVDNHELLTYLGEIKLNIGDKFTVVEHVPFEGPIKVKLVDTGKEVSISYNAAHYIFVN</sequence>
<dbReference type="InterPro" id="IPR036388">
    <property type="entry name" value="WH-like_DNA-bd_sf"/>
</dbReference>
<protein>
    <recommendedName>
        <fullName evidence="11">Manganese transport regulator</fullName>
    </recommendedName>
</protein>
<dbReference type="GO" id="GO:0046914">
    <property type="term" value="F:transition metal ion binding"/>
    <property type="evidence" value="ECO:0007669"/>
    <property type="project" value="InterPro"/>
</dbReference>
<evidence type="ECO:0000259" key="12">
    <source>
        <dbReference type="PROSITE" id="PS50944"/>
    </source>
</evidence>
<dbReference type="Proteomes" id="UP000051491">
    <property type="component" value="Unassembled WGS sequence"/>
</dbReference>
<comment type="subcellular location">
    <subcellularLocation>
        <location evidence="1">Cytoplasm</location>
    </subcellularLocation>
</comment>
<keyword evidence="4" id="KW-0963">Cytoplasm</keyword>
<dbReference type="AlphaFoldDB" id="A0A0R2JUQ8"/>
<accession>A0A0R2JUQ8</accession>
<comment type="caution">
    <text evidence="13">The sequence shown here is derived from an EMBL/GenBank/DDBJ whole genome shotgun (WGS) entry which is preliminary data.</text>
</comment>
<evidence type="ECO:0000256" key="3">
    <source>
        <dbReference type="ARBA" id="ARBA00011738"/>
    </source>
</evidence>
<dbReference type="GO" id="GO:0003700">
    <property type="term" value="F:DNA-binding transcription factor activity"/>
    <property type="evidence" value="ECO:0007669"/>
    <property type="project" value="InterPro"/>
</dbReference>
<evidence type="ECO:0000256" key="10">
    <source>
        <dbReference type="ARBA" id="ARBA00023211"/>
    </source>
</evidence>
<dbReference type="Pfam" id="PF04023">
    <property type="entry name" value="FeoA"/>
    <property type="match status" value="1"/>
</dbReference>
<dbReference type="InterPro" id="IPR001367">
    <property type="entry name" value="Fe_dep_repressor"/>
</dbReference>
<dbReference type="STRING" id="89059.LAC1533_0706"/>
<organism evidence="13 14">
    <name type="scientific">Ligilactobacillus acidipiscis</name>
    <dbReference type="NCBI Taxonomy" id="89059"/>
    <lineage>
        <taxon>Bacteria</taxon>
        <taxon>Bacillati</taxon>
        <taxon>Bacillota</taxon>
        <taxon>Bacilli</taxon>
        <taxon>Lactobacillales</taxon>
        <taxon>Lactobacillaceae</taxon>
        <taxon>Ligilactobacillus</taxon>
    </lineage>
</organism>
<dbReference type="Gene3D" id="2.30.30.90">
    <property type="match status" value="1"/>
</dbReference>
<dbReference type="SMART" id="SM00529">
    <property type="entry name" value="HTH_DTXR"/>
    <property type="match status" value="1"/>
</dbReference>
<evidence type="ECO:0000256" key="8">
    <source>
        <dbReference type="ARBA" id="ARBA00023159"/>
    </source>
</evidence>
<dbReference type="InterPro" id="IPR022687">
    <property type="entry name" value="HTH_DTXR"/>
</dbReference>
<proteinExistence type="inferred from homology"/>
<dbReference type="Pfam" id="PF01325">
    <property type="entry name" value="Fe_dep_repress"/>
    <property type="match status" value="1"/>
</dbReference>
<dbReference type="Pfam" id="PF02742">
    <property type="entry name" value="Fe_dep_repr_C"/>
    <property type="match status" value="1"/>
</dbReference>
<evidence type="ECO:0000313" key="14">
    <source>
        <dbReference type="Proteomes" id="UP000051491"/>
    </source>
</evidence>
<dbReference type="SUPFAM" id="SSF46785">
    <property type="entry name" value="Winged helix' DNA-binding domain"/>
    <property type="match status" value="1"/>
</dbReference>
<dbReference type="InterPro" id="IPR022689">
    <property type="entry name" value="Iron_dep_repressor"/>
</dbReference>
<evidence type="ECO:0000256" key="7">
    <source>
        <dbReference type="ARBA" id="ARBA00023125"/>
    </source>
</evidence>
<dbReference type="EMBL" id="JQBK01000138">
    <property type="protein sequence ID" value="KRN79526.1"/>
    <property type="molecule type" value="Genomic_DNA"/>
</dbReference>
<dbReference type="PANTHER" id="PTHR33238">
    <property type="entry name" value="IRON (METAL) DEPENDENT REPRESSOR, DTXR FAMILY"/>
    <property type="match status" value="1"/>
</dbReference>
<evidence type="ECO:0000256" key="1">
    <source>
        <dbReference type="ARBA" id="ARBA00004496"/>
    </source>
</evidence>
<keyword evidence="8" id="KW-0010">Activator</keyword>
<dbReference type="InterPro" id="IPR036421">
    <property type="entry name" value="Fe_dep_repressor_sf"/>
</dbReference>
<dbReference type="PROSITE" id="PS50944">
    <property type="entry name" value="HTH_DTXR"/>
    <property type="match status" value="1"/>
</dbReference>
<dbReference type="InterPro" id="IPR007167">
    <property type="entry name" value="Fe-transptr_FeoA-like"/>
</dbReference>
<evidence type="ECO:0000256" key="6">
    <source>
        <dbReference type="ARBA" id="ARBA00023015"/>
    </source>
</evidence>
<dbReference type="InterPro" id="IPR050536">
    <property type="entry name" value="DtxR_MntR_Metal-Reg"/>
</dbReference>
<keyword evidence="10" id="KW-0464">Manganese</keyword>
<dbReference type="Gene3D" id="1.10.10.10">
    <property type="entry name" value="Winged helix-like DNA-binding domain superfamily/Winged helix DNA-binding domain"/>
    <property type="match status" value="1"/>
</dbReference>
<dbReference type="InterPro" id="IPR038157">
    <property type="entry name" value="FeoA_core_dom"/>
</dbReference>
<dbReference type="PATRIC" id="fig|89059.3.peg.460"/>
<reference evidence="13 14" key="1">
    <citation type="journal article" date="2015" name="Genome Announc.">
        <title>Expanding the biotechnology potential of lactobacilli through comparative genomics of 213 strains and associated genera.</title>
        <authorList>
            <person name="Sun Z."/>
            <person name="Harris H.M."/>
            <person name="McCann A."/>
            <person name="Guo C."/>
            <person name="Argimon S."/>
            <person name="Zhang W."/>
            <person name="Yang X."/>
            <person name="Jeffery I.B."/>
            <person name="Cooney J.C."/>
            <person name="Kagawa T.F."/>
            <person name="Liu W."/>
            <person name="Song Y."/>
            <person name="Salvetti E."/>
            <person name="Wrobel A."/>
            <person name="Rasinkangas P."/>
            <person name="Parkhill J."/>
            <person name="Rea M.C."/>
            <person name="O'Sullivan O."/>
            <person name="Ritari J."/>
            <person name="Douillard F.P."/>
            <person name="Paul Ross R."/>
            <person name="Yang R."/>
            <person name="Briner A.E."/>
            <person name="Felis G.E."/>
            <person name="de Vos W.M."/>
            <person name="Barrangou R."/>
            <person name="Klaenhammer T.R."/>
            <person name="Caufield P.W."/>
            <person name="Cui Y."/>
            <person name="Zhang H."/>
            <person name="O'Toole P.W."/>
        </authorList>
    </citation>
    <scope>NUCLEOTIDE SEQUENCE [LARGE SCALE GENOMIC DNA]</scope>
    <source>
        <strain evidence="13 14">DSM 15353</strain>
    </source>
</reference>
<keyword evidence="5" id="KW-0678">Repressor</keyword>
<dbReference type="SUPFAM" id="SSF47979">
    <property type="entry name" value="Iron-dependent repressor protein, dimerization domain"/>
    <property type="match status" value="1"/>
</dbReference>
<dbReference type="GO" id="GO:0005737">
    <property type="term" value="C:cytoplasm"/>
    <property type="evidence" value="ECO:0007669"/>
    <property type="project" value="UniProtKB-SubCell"/>
</dbReference>
<dbReference type="GO" id="GO:0003677">
    <property type="term" value="F:DNA binding"/>
    <property type="evidence" value="ECO:0007669"/>
    <property type="project" value="UniProtKB-KW"/>
</dbReference>
<evidence type="ECO:0000256" key="9">
    <source>
        <dbReference type="ARBA" id="ARBA00023163"/>
    </source>
</evidence>
<dbReference type="GO" id="GO:0046983">
    <property type="term" value="F:protein dimerization activity"/>
    <property type="evidence" value="ECO:0007669"/>
    <property type="project" value="InterPro"/>
</dbReference>
<feature type="domain" description="HTH dtxR-type" evidence="12">
    <location>
        <begin position="4"/>
        <end position="65"/>
    </location>
</feature>
<keyword evidence="9" id="KW-0804">Transcription</keyword>
<evidence type="ECO:0000256" key="2">
    <source>
        <dbReference type="ARBA" id="ARBA00007871"/>
    </source>
</evidence>
<keyword evidence="7" id="KW-0238">DNA-binding</keyword>
<comment type="similarity">
    <text evidence="2">Belongs to the DtxR/MntR family.</text>
</comment>
<name>A0A0R2JUQ8_9LACO</name>
<comment type="subunit">
    <text evidence="3">Homodimer.</text>
</comment>
<evidence type="ECO:0000256" key="4">
    <source>
        <dbReference type="ARBA" id="ARBA00022490"/>
    </source>
</evidence>
<dbReference type="SMART" id="SM00899">
    <property type="entry name" value="FeoA"/>
    <property type="match status" value="1"/>
</dbReference>
<gene>
    <name evidence="13" type="ORF">IV43_GL000451</name>
</gene>
<evidence type="ECO:0000256" key="11">
    <source>
        <dbReference type="ARBA" id="ARBA00032593"/>
    </source>
</evidence>
<evidence type="ECO:0000256" key="5">
    <source>
        <dbReference type="ARBA" id="ARBA00022491"/>
    </source>
</evidence>